<dbReference type="PANTHER" id="PTHR39321:SF3">
    <property type="entry name" value="PHOSPHOPANTETHEINE ADENYLYLTRANSFERASE"/>
    <property type="match status" value="1"/>
</dbReference>
<keyword evidence="6 10" id="KW-0547">Nucleotide-binding</keyword>
<dbReference type="Pfam" id="PF01467">
    <property type="entry name" value="CTP_transf_like"/>
    <property type="match status" value="1"/>
</dbReference>
<evidence type="ECO:0000256" key="8">
    <source>
        <dbReference type="ARBA" id="ARBA00023027"/>
    </source>
</evidence>
<dbReference type="STRING" id="1121429.SAMN02745133_02735"/>
<keyword evidence="3 10" id="KW-0662">Pyridine nucleotide biosynthesis</keyword>
<evidence type="ECO:0000256" key="1">
    <source>
        <dbReference type="ARBA" id="ARBA00002324"/>
    </source>
</evidence>
<evidence type="ECO:0000256" key="2">
    <source>
        <dbReference type="ARBA" id="ARBA00005019"/>
    </source>
</evidence>
<keyword evidence="8 10" id="KW-0520">NAD</keyword>
<reference evidence="13" key="1">
    <citation type="submission" date="2016-11" db="EMBL/GenBank/DDBJ databases">
        <authorList>
            <person name="Varghese N."/>
            <person name="Submissions S."/>
        </authorList>
    </citation>
    <scope>NUCLEOTIDE SEQUENCE [LARGE SCALE GENOMIC DNA]</scope>
    <source>
        <strain evidence="13">DSM 12395</strain>
    </source>
</reference>
<dbReference type="UniPathway" id="UPA00253">
    <property type="reaction ID" value="UER00332"/>
</dbReference>
<evidence type="ECO:0000256" key="4">
    <source>
        <dbReference type="ARBA" id="ARBA00022679"/>
    </source>
</evidence>
<dbReference type="OrthoDB" id="5295945at2"/>
<dbReference type="RefSeq" id="WP_073239935.1">
    <property type="nucleotide sequence ID" value="NZ_FQUY01000026.1"/>
</dbReference>
<keyword evidence="4 10" id="KW-0808">Transferase</keyword>
<comment type="function">
    <text evidence="1 10">Catalyzes the reversible adenylation of nicotinate mononucleotide (NaMN) to nicotinic acid adenine dinucleotide (NaAD).</text>
</comment>
<dbReference type="NCBIfam" id="NF000840">
    <property type="entry name" value="PRK00071.1-3"/>
    <property type="match status" value="1"/>
</dbReference>
<comment type="pathway">
    <text evidence="2 10">Cofactor biosynthesis; NAD(+) biosynthesis; deamido-NAD(+) from nicotinate D-ribonucleotide: step 1/1.</text>
</comment>
<dbReference type="InterPro" id="IPR005248">
    <property type="entry name" value="NadD/NMNAT"/>
</dbReference>
<evidence type="ECO:0000313" key="13">
    <source>
        <dbReference type="Proteomes" id="UP000184148"/>
    </source>
</evidence>
<comment type="similarity">
    <text evidence="10">Belongs to the NadD family.</text>
</comment>
<keyword evidence="5 10" id="KW-0548">Nucleotidyltransferase</keyword>
<dbReference type="GO" id="GO:0005524">
    <property type="term" value="F:ATP binding"/>
    <property type="evidence" value="ECO:0007669"/>
    <property type="project" value="UniProtKB-KW"/>
</dbReference>
<evidence type="ECO:0000259" key="11">
    <source>
        <dbReference type="Pfam" id="PF01467"/>
    </source>
</evidence>
<dbReference type="CDD" id="cd02165">
    <property type="entry name" value="NMNAT"/>
    <property type="match status" value="1"/>
</dbReference>
<dbReference type="EC" id="2.7.7.18" evidence="10"/>
<keyword evidence="7 10" id="KW-0067">ATP-binding</keyword>
<evidence type="ECO:0000313" key="12">
    <source>
        <dbReference type="EMBL" id="SHF47350.1"/>
    </source>
</evidence>
<gene>
    <name evidence="10" type="primary">nadD</name>
    <name evidence="12" type="ORF">SAMN02745133_02735</name>
</gene>
<evidence type="ECO:0000256" key="5">
    <source>
        <dbReference type="ARBA" id="ARBA00022695"/>
    </source>
</evidence>
<dbReference type="GO" id="GO:0009435">
    <property type="term" value="P:NAD+ biosynthetic process"/>
    <property type="evidence" value="ECO:0007669"/>
    <property type="project" value="UniProtKB-UniRule"/>
</dbReference>
<dbReference type="NCBIfam" id="TIGR00482">
    <property type="entry name" value="nicotinate (nicotinamide) nucleotide adenylyltransferase"/>
    <property type="match status" value="1"/>
</dbReference>
<accession>A0A1M5BY90</accession>
<dbReference type="SUPFAM" id="SSF52374">
    <property type="entry name" value="Nucleotidylyl transferase"/>
    <property type="match status" value="1"/>
</dbReference>
<dbReference type="Gene3D" id="3.40.50.620">
    <property type="entry name" value="HUPs"/>
    <property type="match status" value="1"/>
</dbReference>
<dbReference type="EMBL" id="FQUY01000026">
    <property type="protein sequence ID" value="SHF47350.1"/>
    <property type="molecule type" value="Genomic_DNA"/>
</dbReference>
<evidence type="ECO:0000256" key="7">
    <source>
        <dbReference type="ARBA" id="ARBA00022840"/>
    </source>
</evidence>
<evidence type="ECO:0000256" key="3">
    <source>
        <dbReference type="ARBA" id="ARBA00022642"/>
    </source>
</evidence>
<evidence type="ECO:0000256" key="6">
    <source>
        <dbReference type="ARBA" id="ARBA00022741"/>
    </source>
</evidence>
<name>A0A1M5BY90_9FIRM</name>
<dbReference type="NCBIfam" id="TIGR00125">
    <property type="entry name" value="cyt_tran_rel"/>
    <property type="match status" value="1"/>
</dbReference>
<dbReference type="AlphaFoldDB" id="A0A1M5BY90"/>
<proteinExistence type="inferred from homology"/>
<protein>
    <recommendedName>
        <fullName evidence="10">Probable nicotinate-nucleotide adenylyltransferase</fullName>
        <ecNumber evidence="10">2.7.7.18</ecNumber>
    </recommendedName>
    <alternativeName>
        <fullName evidence="10">Deamido-NAD(+) diphosphorylase</fullName>
    </alternativeName>
    <alternativeName>
        <fullName evidence="10">Deamido-NAD(+) pyrophosphorylase</fullName>
    </alternativeName>
    <alternativeName>
        <fullName evidence="10">Nicotinate mononucleotide adenylyltransferase</fullName>
        <shortName evidence="10">NaMN adenylyltransferase</shortName>
    </alternativeName>
</protein>
<dbReference type="Proteomes" id="UP000184148">
    <property type="component" value="Unassembled WGS sequence"/>
</dbReference>
<keyword evidence="13" id="KW-1185">Reference proteome</keyword>
<dbReference type="HAMAP" id="MF_00244">
    <property type="entry name" value="NaMN_adenylyltr"/>
    <property type="match status" value="1"/>
</dbReference>
<evidence type="ECO:0000256" key="9">
    <source>
        <dbReference type="ARBA" id="ARBA00048721"/>
    </source>
</evidence>
<dbReference type="InterPro" id="IPR004821">
    <property type="entry name" value="Cyt_trans-like"/>
</dbReference>
<organism evidence="12 13">
    <name type="scientific">Desulforamulus putei DSM 12395</name>
    <dbReference type="NCBI Taxonomy" id="1121429"/>
    <lineage>
        <taxon>Bacteria</taxon>
        <taxon>Bacillati</taxon>
        <taxon>Bacillota</taxon>
        <taxon>Clostridia</taxon>
        <taxon>Eubacteriales</taxon>
        <taxon>Peptococcaceae</taxon>
        <taxon>Desulforamulus</taxon>
    </lineage>
</organism>
<dbReference type="InterPro" id="IPR014729">
    <property type="entry name" value="Rossmann-like_a/b/a_fold"/>
</dbReference>
<dbReference type="GO" id="GO:0004515">
    <property type="term" value="F:nicotinate-nucleotide adenylyltransferase activity"/>
    <property type="evidence" value="ECO:0007669"/>
    <property type="project" value="UniProtKB-UniRule"/>
</dbReference>
<sequence length="215" mass="24614">MKQICLMGGTFDPIHYGHLVVAEEVRQKFGLQKVLFIPAARPPHKMGKKISEAYHRVNMTRLATASNKYFEVSTLEIERQGISYTIDTVREIKRIYGIETVYFITGADAVLEIINWKEAEKLLFMCTFIAATRPGYNLNNIKETLKSLPGDILKRILPLEVPALSISSSDIRQRVMEGRSIKYLLPESVEEYILKNGLYRKNTAEKLFLPEMEIS</sequence>
<comment type="catalytic activity">
    <reaction evidence="9 10">
        <text>nicotinate beta-D-ribonucleotide + ATP + H(+) = deamido-NAD(+) + diphosphate</text>
        <dbReference type="Rhea" id="RHEA:22860"/>
        <dbReference type="ChEBI" id="CHEBI:15378"/>
        <dbReference type="ChEBI" id="CHEBI:30616"/>
        <dbReference type="ChEBI" id="CHEBI:33019"/>
        <dbReference type="ChEBI" id="CHEBI:57502"/>
        <dbReference type="ChEBI" id="CHEBI:58437"/>
        <dbReference type="EC" id="2.7.7.18"/>
    </reaction>
</comment>
<evidence type="ECO:0000256" key="10">
    <source>
        <dbReference type="HAMAP-Rule" id="MF_00244"/>
    </source>
</evidence>
<dbReference type="PANTHER" id="PTHR39321">
    <property type="entry name" value="NICOTINATE-NUCLEOTIDE ADENYLYLTRANSFERASE-RELATED"/>
    <property type="match status" value="1"/>
</dbReference>
<feature type="domain" description="Cytidyltransferase-like" evidence="11">
    <location>
        <begin position="6"/>
        <end position="174"/>
    </location>
</feature>